<accession>A0ABV4X8N3</accession>
<dbReference type="InterPro" id="IPR003593">
    <property type="entry name" value="AAA+_ATPase"/>
</dbReference>
<dbReference type="Pfam" id="PF13401">
    <property type="entry name" value="AAA_22"/>
    <property type="match status" value="1"/>
</dbReference>
<comment type="caution">
    <text evidence="2">The sequence shown here is derived from an EMBL/GenBank/DDBJ whole genome shotgun (WGS) entry which is preliminary data.</text>
</comment>
<dbReference type="PANTHER" id="PTHR35894:SF1">
    <property type="entry name" value="PHOSPHORIBULOKINASE _ URIDINE KINASE FAMILY"/>
    <property type="match status" value="1"/>
</dbReference>
<evidence type="ECO:0000259" key="1">
    <source>
        <dbReference type="SMART" id="SM00382"/>
    </source>
</evidence>
<dbReference type="RefSeq" id="WP_413271849.1">
    <property type="nucleotide sequence ID" value="NZ_JBHFNQ010000138.1"/>
</dbReference>
<proteinExistence type="predicted"/>
<feature type="domain" description="AAA+ ATPase" evidence="1">
    <location>
        <begin position="39"/>
        <end position="163"/>
    </location>
</feature>
<evidence type="ECO:0000313" key="2">
    <source>
        <dbReference type="EMBL" id="MFB2878787.1"/>
    </source>
</evidence>
<dbReference type="InterPro" id="IPR052026">
    <property type="entry name" value="ExeA_AAA_ATPase_DNA-bind"/>
</dbReference>
<name>A0ABV4X8N3_9CYAN</name>
<dbReference type="InterPro" id="IPR049945">
    <property type="entry name" value="AAA_22"/>
</dbReference>
<dbReference type="SUPFAM" id="SSF52540">
    <property type="entry name" value="P-loop containing nucleoside triphosphate hydrolases"/>
    <property type="match status" value="1"/>
</dbReference>
<dbReference type="EMBL" id="JBHFNQ010000138">
    <property type="protein sequence ID" value="MFB2878787.1"/>
    <property type="molecule type" value="Genomic_DNA"/>
</dbReference>
<protein>
    <submittedName>
        <fullName evidence="2">AAA family ATPase</fullName>
    </submittedName>
</protein>
<dbReference type="Gene3D" id="3.40.50.300">
    <property type="entry name" value="P-loop containing nucleotide triphosphate hydrolases"/>
    <property type="match status" value="1"/>
</dbReference>
<dbReference type="InterPro" id="IPR027417">
    <property type="entry name" value="P-loop_NTPase"/>
</dbReference>
<dbReference type="PANTHER" id="PTHR35894">
    <property type="entry name" value="GENERAL SECRETION PATHWAY PROTEIN A-RELATED"/>
    <property type="match status" value="1"/>
</dbReference>
<reference evidence="2 3" key="1">
    <citation type="submission" date="2024-09" db="EMBL/GenBank/DDBJ databases">
        <title>Floridaenema gen nov. (Aerosakkonemataceae, Aerosakkonematales ord. nov., Cyanobacteria) from benthic tropical and subtropical fresh waters, with the description of four new species.</title>
        <authorList>
            <person name="Moretto J.A."/>
            <person name="Berthold D.E."/>
            <person name="Lefler F.W."/>
            <person name="Huang I.-S."/>
            <person name="Laughinghouse H. IV."/>
        </authorList>
    </citation>
    <scope>NUCLEOTIDE SEQUENCE [LARGE SCALE GENOMIC DNA]</scope>
    <source>
        <strain evidence="2 3">BLCC-F46</strain>
    </source>
</reference>
<dbReference type="Proteomes" id="UP001576774">
    <property type="component" value="Unassembled WGS sequence"/>
</dbReference>
<sequence length="163" mass="18728">MLSRVMEYFGLKRDFSHVGYFETEQQAQLFKELKFLLRQGRLVALSGVVGCGKTTSLERLQSELATEKDILLSRSLAIDKERVRLATLMTALFYDLATEKEGRLPTAPEQRERKLLSVIGKRRKPVVLFVDEAHDLHHRTLLGIKRLMELGLAEKVTEKEKDD</sequence>
<evidence type="ECO:0000313" key="3">
    <source>
        <dbReference type="Proteomes" id="UP001576774"/>
    </source>
</evidence>
<keyword evidence="3" id="KW-1185">Reference proteome</keyword>
<gene>
    <name evidence="2" type="ORF">ACE1CC_18200</name>
</gene>
<organism evidence="2 3">
    <name type="scientific">Floridaenema aerugineum BLCC-F46</name>
    <dbReference type="NCBI Taxonomy" id="3153654"/>
    <lineage>
        <taxon>Bacteria</taxon>
        <taxon>Bacillati</taxon>
        <taxon>Cyanobacteriota</taxon>
        <taxon>Cyanophyceae</taxon>
        <taxon>Oscillatoriophycideae</taxon>
        <taxon>Aerosakkonematales</taxon>
        <taxon>Aerosakkonemataceae</taxon>
        <taxon>Floridanema</taxon>
        <taxon>Floridanema aerugineum</taxon>
    </lineage>
</organism>
<dbReference type="SMART" id="SM00382">
    <property type="entry name" value="AAA"/>
    <property type="match status" value="1"/>
</dbReference>